<protein>
    <submittedName>
        <fullName evidence="1">Uncharacterized protein</fullName>
    </submittedName>
</protein>
<dbReference type="EMBL" id="CACVAU010000043">
    <property type="protein sequence ID" value="CAA6813927.1"/>
    <property type="molecule type" value="Genomic_DNA"/>
</dbReference>
<organism evidence="1">
    <name type="scientific">uncultured Sulfurovum sp</name>
    <dbReference type="NCBI Taxonomy" id="269237"/>
    <lineage>
        <taxon>Bacteria</taxon>
        <taxon>Pseudomonadati</taxon>
        <taxon>Campylobacterota</taxon>
        <taxon>Epsilonproteobacteria</taxon>
        <taxon>Campylobacterales</taxon>
        <taxon>Sulfurovaceae</taxon>
        <taxon>Sulfurovum</taxon>
        <taxon>environmental samples</taxon>
    </lineage>
</organism>
<gene>
    <name evidence="1" type="ORF">HELGO_WM15766</name>
</gene>
<name>A0A6S6TC16_9BACT</name>
<dbReference type="AlphaFoldDB" id="A0A6S6TC16"/>
<sequence length="44" mass="5239">MSSEKKEKITILYHLKFIKINSSKSLMSSEKKEKIIMEREEILP</sequence>
<accession>A0A6S6TC16</accession>
<reference evidence="1" key="1">
    <citation type="submission" date="2020-01" db="EMBL/GenBank/DDBJ databases">
        <authorList>
            <person name="Meier V. D."/>
            <person name="Meier V D."/>
        </authorList>
    </citation>
    <scope>NUCLEOTIDE SEQUENCE</scope>
    <source>
        <strain evidence="1">HLG_WM_MAG_05</strain>
    </source>
</reference>
<proteinExistence type="predicted"/>
<evidence type="ECO:0000313" key="1">
    <source>
        <dbReference type="EMBL" id="CAA6813927.1"/>
    </source>
</evidence>